<dbReference type="Proteomes" id="UP000556026">
    <property type="component" value="Unassembled WGS sequence"/>
</dbReference>
<dbReference type="Pfam" id="PF02195">
    <property type="entry name" value="ParB_N"/>
    <property type="match status" value="1"/>
</dbReference>
<dbReference type="GO" id="GO:0007059">
    <property type="term" value="P:chromosome segregation"/>
    <property type="evidence" value="ECO:0007669"/>
    <property type="project" value="UniProtKB-KW"/>
</dbReference>
<dbReference type="RefSeq" id="WP_183353569.1">
    <property type="nucleotide sequence ID" value="NZ_BLXX01000002.1"/>
</dbReference>
<dbReference type="FunFam" id="3.90.1530.30:FF:000001">
    <property type="entry name" value="Chromosome partitioning protein ParB"/>
    <property type="match status" value="1"/>
</dbReference>
<dbReference type="InterPro" id="IPR041468">
    <property type="entry name" value="HTH_ParB/Spo0J"/>
</dbReference>
<dbReference type="SMART" id="SM00470">
    <property type="entry name" value="ParB"/>
    <property type="match status" value="1"/>
</dbReference>
<evidence type="ECO:0000256" key="1">
    <source>
        <dbReference type="ARBA" id="ARBA00006295"/>
    </source>
</evidence>
<dbReference type="FunFam" id="1.10.10.2830:FF:000001">
    <property type="entry name" value="Chromosome partitioning protein ParB"/>
    <property type="match status" value="1"/>
</dbReference>
<dbReference type="GO" id="GO:0005694">
    <property type="term" value="C:chromosome"/>
    <property type="evidence" value="ECO:0007669"/>
    <property type="project" value="TreeGrafter"/>
</dbReference>
<organism evidence="5 6">
    <name type="scientific">Geomonas silvestris</name>
    <dbReference type="NCBI Taxonomy" id="2740184"/>
    <lineage>
        <taxon>Bacteria</taxon>
        <taxon>Pseudomonadati</taxon>
        <taxon>Thermodesulfobacteriota</taxon>
        <taxon>Desulfuromonadia</taxon>
        <taxon>Geobacterales</taxon>
        <taxon>Geobacteraceae</taxon>
        <taxon>Geomonas</taxon>
    </lineage>
</organism>
<evidence type="ECO:0000259" key="4">
    <source>
        <dbReference type="SMART" id="SM00470"/>
    </source>
</evidence>
<dbReference type="PANTHER" id="PTHR33375:SF1">
    <property type="entry name" value="CHROMOSOME-PARTITIONING PROTEIN PARB-RELATED"/>
    <property type="match status" value="1"/>
</dbReference>
<evidence type="ECO:0000313" key="5">
    <source>
        <dbReference type="EMBL" id="GFO58717.1"/>
    </source>
</evidence>
<keyword evidence="2" id="KW-0159">Chromosome partition</keyword>
<dbReference type="AlphaFoldDB" id="A0A6V8MFF7"/>
<dbReference type="Pfam" id="PF17762">
    <property type="entry name" value="HTH_ParB"/>
    <property type="match status" value="1"/>
</dbReference>
<gene>
    <name evidence="5" type="ORF">GMST_10420</name>
</gene>
<evidence type="ECO:0000256" key="2">
    <source>
        <dbReference type="ARBA" id="ARBA00022829"/>
    </source>
</evidence>
<evidence type="ECO:0000313" key="6">
    <source>
        <dbReference type="Proteomes" id="UP000556026"/>
    </source>
</evidence>
<dbReference type="PANTHER" id="PTHR33375">
    <property type="entry name" value="CHROMOSOME-PARTITIONING PROTEIN PARB-RELATED"/>
    <property type="match status" value="1"/>
</dbReference>
<evidence type="ECO:0000256" key="3">
    <source>
        <dbReference type="ARBA" id="ARBA00023125"/>
    </source>
</evidence>
<keyword evidence="6" id="KW-1185">Reference proteome</keyword>
<dbReference type="Gene3D" id="1.10.10.2830">
    <property type="match status" value="1"/>
</dbReference>
<dbReference type="EMBL" id="BLXX01000002">
    <property type="protein sequence ID" value="GFO58717.1"/>
    <property type="molecule type" value="Genomic_DNA"/>
</dbReference>
<comment type="similarity">
    <text evidence="1">Belongs to the ParB family.</text>
</comment>
<dbReference type="InterPro" id="IPR036086">
    <property type="entry name" value="ParB/Sulfiredoxin_sf"/>
</dbReference>
<sequence length="283" mass="32061">MVKKMGLGKGIGALIPPPLPVVEDKAGKKFFSCPIEEIKPNKEQPRKTFVNEKLEELAASIREKGIIQPIVVLRREDHYEIIAGERRWRAAQKAGLREVPVVIQDVSEDTALEMALIENIQREDLNAVEEAEAYHALLERFDLSQEELAKRVGKERSTIANALRLLKLPPEIKRDIAEDRLSMGHARALLTLEDHEEQKAARDEIVSKHLSVREAEALVKKKKAKIVPKARKAEDADHRDLLDRIQRHFAAKVALRRSGRGGKLEISFSDQKDLARIIEILDL</sequence>
<dbReference type="CDD" id="cd16393">
    <property type="entry name" value="SPO0J_N"/>
    <property type="match status" value="1"/>
</dbReference>
<dbReference type="InterPro" id="IPR003115">
    <property type="entry name" value="ParB_N"/>
</dbReference>
<comment type="caution">
    <text evidence="5">The sequence shown here is derived from an EMBL/GenBank/DDBJ whole genome shotgun (WGS) entry which is preliminary data.</text>
</comment>
<dbReference type="InterPro" id="IPR050336">
    <property type="entry name" value="Chromosome_partition/occlusion"/>
</dbReference>
<feature type="domain" description="ParB-like N-terminal" evidence="4">
    <location>
        <begin position="31"/>
        <end position="120"/>
    </location>
</feature>
<name>A0A6V8MFF7_9BACT</name>
<dbReference type="GO" id="GO:0003677">
    <property type="term" value="F:DNA binding"/>
    <property type="evidence" value="ECO:0007669"/>
    <property type="project" value="UniProtKB-KW"/>
</dbReference>
<dbReference type="GO" id="GO:0045881">
    <property type="term" value="P:positive regulation of sporulation resulting in formation of a cellular spore"/>
    <property type="evidence" value="ECO:0007669"/>
    <property type="project" value="TreeGrafter"/>
</dbReference>
<dbReference type="Pfam" id="PF23552">
    <property type="entry name" value="ParB_C"/>
    <property type="match status" value="1"/>
</dbReference>
<dbReference type="InterPro" id="IPR004437">
    <property type="entry name" value="ParB/RepB/Spo0J"/>
</dbReference>
<dbReference type="NCBIfam" id="TIGR00180">
    <property type="entry name" value="parB_part"/>
    <property type="match status" value="1"/>
</dbReference>
<reference evidence="6" key="1">
    <citation type="submission" date="2020-06" db="EMBL/GenBank/DDBJ databases">
        <title>Draft genomic sequence of Geomonas sp. Red330.</title>
        <authorList>
            <person name="Itoh H."/>
            <person name="Zhenxing X."/>
            <person name="Ushijima N."/>
            <person name="Masuda Y."/>
            <person name="Shiratori Y."/>
            <person name="Senoo K."/>
        </authorList>
    </citation>
    <scope>NUCLEOTIDE SEQUENCE [LARGE SCALE GENOMIC DNA]</scope>
    <source>
        <strain evidence="6">Red330</strain>
    </source>
</reference>
<dbReference type="SUPFAM" id="SSF110849">
    <property type="entry name" value="ParB/Sulfiredoxin"/>
    <property type="match status" value="1"/>
</dbReference>
<dbReference type="Gene3D" id="3.90.1530.30">
    <property type="match status" value="1"/>
</dbReference>
<protein>
    <submittedName>
        <fullName evidence="5">Chromosome partitioning protein ParB</fullName>
    </submittedName>
</protein>
<accession>A0A6V8MFF7</accession>
<dbReference type="InterPro" id="IPR057240">
    <property type="entry name" value="ParB_dimer_C"/>
</dbReference>
<proteinExistence type="inferred from homology"/>
<keyword evidence="3" id="KW-0238">DNA-binding</keyword>